<proteinExistence type="predicted"/>
<dbReference type="WBParaSite" id="JU765_v2.g14331.t1">
    <property type="protein sequence ID" value="JU765_v2.g14331.t1"/>
    <property type="gene ID" value="JU765_v2.g14331"/>
</dbReference>
<dbReference type="Proteomes" id="UP000887576">
    <property type="component" value="Unplaced"/>
</dbReference>
<protein>
    <submittedName>
        <fullName evidence="2">Branched-chain-amino-acid aminotransferase</fullName>
    </submittedName>
</protein>
<organism evidence="1 2">
    <name type="scientific">Panagrolaimus sp. JU765</name>
    <dbReference type="NCBI Taxonomy" id="591449"/>
    <lineage>
        <taxon>Eukaryota</taxon>
        <taxon>Metazoa</taxon>
        <taxon>Ecdysozoa</taxon>
        <taxon>Nematoda</taxon>
        <taxon>Chromadorea</taxon>
        <taxon>Rhabditida</taxon>
        <taxon>Tylenchina</taxon>
        <taxon>Panagrolaimomorpha</taxon>
        <taxon>Panagrolaimoidea</taxon>
        <taxon>Panagrolaimidae</taxon>
        <taxon>Panagrolaimus</taxon>
    </lineage>
</organism>
<evidence type="ECO:0000313" key="1">
    <source>
        <dbReference type="Proteomes" id="UP000887576"/>
    </source>
</evidence>
<evidence type="ECO:0000313" key="2">
    <source>
        <dbReference type="WBParaSite" id="JU765_v2.g14331.t1"/>
    </source>
</evidence>
<accession>A0AC34Q9Z3</accession>
<reference evidence="2" key="1">
    <citation type="submission" date="2022-11" db="UniProtKB">
        <authorList>
            <consortium name="WormBaseParasite"/>
        </authorList>
    </citation>
    <scope>IDENTIFICATION</scope>
</reference>
<name>A0AC34Q9Z3_9BILA</name>
<sequence>MERMRRSALRAGLPGFEPKELSGLIRRLILEDIDWVPRELGQSLYIRPTMIGTDETLGLKRSNKAKLFVILTPVDGYFDGGDGVCLLADPKFVRSFPGGVGAFKMGSNYAPTIICQEEAEANGCAQNLWLYGKKEYITEVGTMNIFVHWKTETGKEELATPPLTSGLILPGVTRDSLMILAKENGVNVAERDITISDIRKAAGEQRMLSMFGCGTAAVVEPISSIKYVQKDGQLETINVGKSDLGLKLKKLLTDIQYGKVDRPEWITFVN</sequence>